<evidence type="ECO:0000313" key="2">
    <source>
        <dbReference type="Proteomes" id="UP000199205"/>
    </source>
</evidence>
<accession>A0A1C3V3Q5</accession>
<protein>
    <submittedName>
        <fullName evidence="1">Uncharacterized protein</fullName>
    </submittedName>
</protein>
<dbReference type="Proteomes" id="UP000199205">
    <property type="component" value="Unassembled WGS sequence"/>
</dbReference>
<gene>
    <name evidence="1" type="ORF">GA0061101_104159</name>
</gene>
<evidence type="ECO:0000313" key="1">
    <source>
        <dbReference type="EMBL" id="SCB22325.1"/>
    </source>
</evidence>
<proteinExistence type="predicted"/>
<dbReference type="AlphaFoldDB" id="A0A1C3V3Q5"/>
<dbReference type="EMBL" id="FMAF01000004">
    <property type="protein sequence ID" value="SCB22325.1"/>
    <property type="molecule type" value="Genomic_DNA"/>
</dbReference>
<organism evidence="1 2">
    <name type="scientific">Rhizobium lusitanum</name>
    <dbReference type="NCBI Taxonomy" id="293958"/>
    <lineage>
        <taxon>Bacteria</taxon>
        <taxon>Pseudomonadati</taxon>
        <taxon>Pseudomonadota</taxon>
        <taxon>Alphaproteobacteria</taxon>
        <taxon>Hyphomicrobiales</taxon>
        <taxon>Rhizobiaceae</taxon>
        <taxon>Rhizobium/Agrobacterium group</taxon>
        <taxon>Rhizobium</taxon>
    </lineage>
</organism>
<reference evidence="1 2" key="1">
    <citation type="submission" date="2016-08" db="EMBL/GenBank/DDBJ databases">
        <authorList>
            <person name="Seilhamer J.J."/>
        </authorList>
    </citation>
    <scope>NUCLEOTIDE SEQUENCE [LARGE SCALE GENOMIC DNA]</scope>
    <source>
        <strain evidence="1 2">P1-7</strain>
    </source>
</reference>
<sequence length="77" mass="8387">MHKAIADNRIADLTNFPVHAALKRGKLAGDPGYFNECQASECRGRLQHLFGVLTLHIENLLADRKAEAVAGEGGQFL</sequence>
<name>A0A1C3V3Q5_9HYPH</name>